<evidence type="ECO:0000313" key="3">
    <source>
        <dbReference type="Proteomes" id="UP000298170"/>
    </source>
</evidence>
<dbReference type="InterPro" id="IPR010982">
    <property type="entry name" value="Lambda_DNA-bd_dom_sf"/>
</dbReference>
<dbReference type="CDD" id="cd00093">
    <property type="entry name" value="HTH_XRE"/>
    <property type="match status" value="1"/>
</dbReference>
<evidence type="ECO:0000313" key="2">
    <source>
        <dbReference type="EMBL" id="TFD57413.1"/>
    </source>
</evidence>
<name>A0A4R9AD58_9MICO</name>
<dbReference type="SUPFAM" id="SSF47413">
    <property type="entry name" value="lambda repressor-like DNA-binding domains"/>
    <property type="match status" value="1"/>
</dbReference>
<protein>
    <submittedName>
        <fullName evidence="2">XRE family transcriptional regulator</fullName>
    </submittedName>
</protein>
<dbReference type="OrthoDB" id="5196639at2"/>
<dbReference type="PROSITE" id="PS50943">
    <property type="entry name" value="HTH_CROC1"/>
    <property type="match status" value="1"/>
</dbReference>
<dbReference type="Gene3D" id="1.10.260.40">
    <property type="entry name" value="lambda repressor-like DNA-binding domains"/>
    <property type="match status" value="1"/>
</dbReference>
<keyword evidence="3" id="KW-1185">Reference proteome</keyword>
<organism evidence="2 3">
    <name type="scientific">Cryobacterium suzukii</name>
    <dbReference type="NCBI Taxonomy" id="1259198"/>
    <lineage>
        <taxon>Bacteria</taxon>
        <taxon>Bacillati</taxon>
        <taxon>Actinomycetota</taxon>
        <taxon>Actinomycetes</taxon>
        <taxon>Micrococcales</taxon>
        <taxon>Microbacteriaceae</taxon>
        <taxon>Cryobacterium</taxon>
    </lineage>
</organism>
<dbReference type="EMBL" id="SOHJ01000014">
    <property type="protein sequence ID" value="TFD57413.1"/>
    <property type="molecule type" value="Genomic_DNA"/>
</dbReference>
<reference evidence="2 3" key="1">
    <citation type="submission" date="2019-03" db="EMBL/GenBank/DDBJ databases">
        <title>Genomics of glacier-inhabiting Cryobacterium strains.</title>
        <authorList>
            <person name="Liu Q."/>
            <person name="Xin Y.-H."/>
        </authorList>
    </citation>
    <scope>NUCLEOTIDE SEQUENCE [LARGE SCALE GENOMIC DNA]</scope>
    <source>
        <strain evidence="2 3">Sr39</strain>
    </source>
</reference>
<comment type="caution">
    <text evidence="2">The sequence shown here is derived from an EMBL/GenBank/DDBJ whole genome shotgun (WGS) entry which is preliminary data.</text>
</comment>
<evidence type="ECO:0000259" key="1">
    <source>
        <dbReference type="PROSITE" id="PS50943"/>
    </source>
</evidence>
<dbReference type="Proteomes" id="UP000298170">
    <property type="component" value="Unassembled WGS sequence"/>
</dbReference>
<sequence>MVRVPLTTAQIKRGQDLGAALRIARGPRTMVDVASRAALSVETLRKIETGRSPSPEFFTVLQICSALGITMDGLLPCCVEPERAGSVCAEAVGEQGVALAGHQG</sequence>
<dbReference type="SMART" id="SM00530">
    <property type="entry name" value="HTH_XRE"/>
    <property type="match status" value="1"/>
</dbReference>
<dbReference type="AlphaFoldDB" id="A0A4R9AD58"/>
<dbReference type="InterPro" id="IPR001387">
    <property type="entry name" value="Cro/C1-type_HTH"/>
</dbReference>
<dbReference type="RefSeq" id="WP_134516755.1">
    <property type="nucleotide sequence ID" value="NZ_SOHJ01000014.1"/>
</dbReference>
<dbReference type="Pfam" id="PF13560">
    <property type="entry name" value="HTH_31"/>
    <property type="match status" value="1"/>
</dbReference>
<dbReference type="GO" id="GO:0003677">
    <property type="term" value="F:DNA binding"/>
    <property type="evidence" value="ECO:0007669"/>
    <property type="project" value="InterPro"/>
</dbReference>
<accession>A0A4R9AD58</accession>
<gene>
    <name evidence="2" type="ORF">E3T39_14660</name>
</gene>
<proteinExistence type="predicted"/>
<feature type="domain" description="HTH cro/C1-type" evidence="1">
    <location>
        <begin position="29"/>
        <end position="74"/>
    </location>
</feature>